<dbReference type="Proteomes" id="UP000182229">
    <property type="component" value="Unassembled WGS sequence"/>
</dbReference>
<proteinExistence type="predicted"/>
<protein>
    <submittedName>
        <fullName evidence="1">Uncharacterized protein</fullName>
    </submittedName>
</protein>
<dbReference type="AlphaFoldDB" id="A0A1L9BBY9"/>
<evidence type="ECO:0000313" key="1">
    <source>
        <dbReference type="EMBL" id="OJH39780.1"/>
    </source>
</evidence>
<accession>A0A1L9BBY9</accession>
<keyword evidence="2" id="KW-1185">Reference proteome</keyword>
<gene>
    <name evidence="1" type="ORF">BON30_18425</name>
</gene>
<dbReference type="EMBL" id="MPIN01000004">
    <property type="protein sequence ID" value="OJH39780.1"/>
    <property type="molecule type" value="Genomic_DNA"/>
</dbReference>
<name>A0A1L9BBY9_9BACT</name>
<organism evidence="1 2">
    <name type="scientific">Cystobacter ferrugineus</name>
    <dbReference type="NCBI Taxonomy" id="83449"/>
    <lineage>
        <taxon>Bacteria</taxon>
        <taxon>Pseudomonadati</taxon>
        <taxon>Myxococcota</taxon>
        <taxon>Myxococcia</taxon>
        <taxon>Myxococcales</taxon>
        <taxon>Cystobacterineae</taxon>
        <taxon>Archangiaceae</taxon>
        <taxon>Cystobacter</taxon>
    </lineage>
</organism>
<reference evidence="2" key="1">
    <citation type="submission" date="2016-11" db="EMBL/GenBank/DDBJ databases">
        <authorList>
            <person name="Shukria A."/>
            <person name="Stevens D.C."/>
        </authorList>
    </citation>
    <scope>NUCLEOTIDE SEQUENCE [LARGE SCALE GENOMIC DNA]</scope>
    <source>
        <strain evidence="2">Cbfe23</strain>
    </source>
</reference>
<sequence>MRDDCGLLSSEESLWDGELRINGNVVRMNSDWRGLQLIGFVLPRGESSDDAFVIDGSESNASLSLRNRQCLVEQVWMHLEGTTQCARRFDGVLSVRIEPRVEQPECACQLWVRYRAIQGAGCQ</sequence>
<comment type="caution">
    <text evidence="1">The sequence shown here is derived from an EMBL/GenBank/DDBJ whole genome shotgun (WGS) entry which is preliminary data.</text>
</comment>
<reference evidence="1 2" key="2">
    <citation type="submission" date="2016-12" db="EMBL/GenBank/DDBJ databases">
        <title>Draft Genome Sequence of Cystobacter ferrugineus Strain Cbfe23.</title>
        <authorList>
            <person name="Akbar S."/>
            <person name="Dowd S.E."/>
            <person name="Stevens D.C."/>
        </authorList>
    </citation>
    <scope>NUCLEOTIDE SEQUENCE [LARGE SCALE GENOMIC DNA]</scope>
    <source>
        <strain evidence="1 2">Cbfe23</strain>
    </source>
</reference>
<evidence type="ECO:0000313" key="2">
    <source>
        <dbReference type="Proteomes" id="UP000182229"/>
    </source>
</evidence>
<dbReference type="STRING" id="83449.BON30_18425"/>